<dbReference type="SUPFAM" id="SSF57850">
    <property type="entry name" value="RING/U-box"/>
    <property type="match status" value="1"/>
</dbReference>
<feature type="non-terminal residue" evidence="1">
    <location>
        <position position="1"/>
    </location>
</feature>
<dbReference type="InterPro" id="IPR013083">
    <property type="entry name" value="Znf_RING/FYVE/PHD"/>
</dbReference>
<reference evidence="1" key="1">
    <citation type="journal article" date="2020" name="Stud. Mycol.">
        <title>101 Dothideomycetes genomes: a test case for predicting lifestyles and emergence of pathogens.</title>
        <authorList>
            <person name="Haridas S."/>
            <person name="Albert R."/>
            <person name="Binder M."/>
            <person name="Bloem J."/>
            <person name="Labutti K."/>
            <person name="Salamov A."/>
            <person name="Andreopoulos B."/>
            <person name="Baker S."/>
            <person name="Barry K."/>
            <person name="Bills G."/>
            <person name="Bluhm B."/>
            <person name="Cannon C."/>
            <person name="Castanera R."/>
            <person name="Culley D."/>
            <person name="Daum C."/>
            <person name="Ezra D."/>
            <person name="Gonzalez J."/>
            <person name="Henrissat B."/>
            <person name="Kuo A."/>
            <person name="Liang C."/>
            <person name="Lipzen A."/>
            <person name="Lutzoni F."/>
            <person name="Magnuson J."/>
            <person name="Mondo S."/>
            <person name="Nolan M."/>
            <person name="Ohm R."/>
            <person name="Pangilinan J."/>
            <person name="Park H.-J."/>
            <person name="Ramirez L."/>
            <person name="Alfaro M."/>
            <person name="Sun H."/>
            <person name="Tritt A."/>
            <person name="Yoshinaga Y."/>
            <person name="Zwiers L.-H."/>
            <person name="Turgeon B."/>
            <person name="Goodwin S."/>
            <person name="Spatafora J."/>
            <person name="Crous P."/>
            <person name="Grigoriev I."/>
        </authorList>
    </citation>
    <scope>NUCLEOTIDE SEQUENCE</scope>
    <source>
        <strain evidence="1">CBS 119687</strain>
    </source>
</reference>
<gene>
    <name evidence="1" type="ORF">P153DRAFT_273087</name>
</gene>
<feature type="non-terminal residue" evidence="1">
    <location>
        <position position="56"/>
    </location>
</feature>
<keyword evidence="2" id="KW-1185">Reference proteome</keyword>
<accession>A0A6A6ACA7</accession>
<dbReference type="EMBL" id="ML977506">
    <property type="protein sequence ID" value="KAF2129226.1"/>
    <property type="molecule type" value="Genomic_DNA"/>
</dbReference>
<evidence type="ECO:0008006" key="3">
    <source>
        <dbReference type="Google" id="ProtNLM"/>
    </source>
</evidence>
<evidence type="ECO:0000313" key="2">
    <source>
        <dbReference type="Proteomes" id="UP000799771"/>
    </source>
</evidence>
<dbReference type="Proteomes" id="UP000799771">
    <property type="component" value="Unassembled WGS sequence"/>
</dbReference>
<name>A0A6A6ACA7_9PLEO</name>
<dbReference type="RefSeq" id="XP_033523615.1">
    <property type="nucleotide sequence ID" value="XM_033662920.1"/>
</dbReference>
<proteinExistence type="predicted"/>
<dbReference type="Gene3D" id="3.30.40.10">
    <property type="entry name" value="Zinc/RING finger domain, C3HC4 (zinc finger)"/>
    <property type="match status" value="1"/>
</dbReference>
<organism evidence="1 2">
    <name type="scientific">Dothidotthia symphoricarpi CBS 119687</name>
    <dbReference type="NCBI Taxonomy" id="1392245"/>
    <lineage>
        <taxon>Eukaryota</taxon>
        <taxon>Fungi</taxon>
        <taxon>Dikarya</taxon>
        <taxon>Ascomycota</taxon>
        <taxon>Pezizomycotina</taxon>
        <taxon>Dothideomycetes</taxon>
        <taxon>Pleosporomycetidae</taxon>
        <taxon>Pleosporales</taxon>
        <taxon>Dothidotthiaceae</taxon>
        <taxon>Dothidotthia</taxon>
    </lineage>
</organism>
<dbReference type="GeneID" id="54403352"/>
<evidence type="ECO:0000313" key="1">
    <source>
        <dbReference type="EMBL" id="KAF2129226.1"/>
    </source>
</evidence>
<dbReference type="AlphaFoldDB" id="A0A6A6ACA7"/>
<protein>
    <recommendedName>
        <fullName evidence="3">RING-type domain-containing protein</fullName>
    </recommendedName>
</protein>
<sequence>VSTSDDSLCGICFEPHTIMRQLKVCVHEFGEECLLQQLQSKFAWRYKCASCRRAML</sequence>